<dbReference type="EMBL" id="JQ262719">
    <property type="protein sequence ID" value="AEW08293.1"/>
    <property type="molecule type" value="Genomic_DNA"/>
</dbReference>
<reference evidence="5" key="1">
    <citation type="submission" date="2011-12" db="EMBL/GenBank/DDBJ databases">
        <title>Nucleotide Diversity and Divergence in the Loblolly Pine Gene Space.</title>
        <authorList>
            <person name="Neale D.B."/>
            <person name="Wegrzyn J.L."/>
            <person name="Lee J.M."/>
            <person name="Eckert A.J."/>
            <person name="Liechty J.D."/>
            <person name="Stevens K.A."/>
            <person name="Langley C.H."/>
        </authorList>
    </citation>
    <scope>NUCLEOTIDE SEQUENCE</scope>
    <source>
        <strain evidence="5">3948</strain>
        <tissue evidence="5">Megagametophyte</tissue>
    </source>
</reference>
<dbReference type="GO" id="GO:0019290">
    <property type="term" value="P:siderophore biosynthetic process"/>
    <property type="evidence" value="ECO:0007669"/>
    <property type="project" value="InterPro"/>
</dbReference>
<feature type="non-terminal residue" evidence="5">
    <location>
        <position position="1"/>
    </location>
</feature>
<dbReference type="SUPFAM" id="SSF51735">
    <property type="entry name" value="NAD(P)-binding Rossmann-fold domains"/>
    <property type="match status" value="1"/>
</dbReference>
<dbReference type="PANTHER" id="PTHR43180">
    <property type="entry name" value="3-OXOACYL-(ACYL-CARRIER-PROTEIN) REDUCTASE (AFU_ORTHOLOGUE AFUA_6G11210)"/>
    <property type="match status" value="1"/>
</dbReference>
<evidence type="ECO:0000256" key="1">
    <source>
        <dbReference type="ARBA" id="ARBA00006484"/>
    </source>
</evidence>
<dbReference type="Gene3D" id="3.40.50.720">
    <property type="entry name" value="NAD(P)-binding Rossmann-like Domain"/>
    <property type="match status" value="1"/>
</dbReference>
<dbReference type="PRINTS" id="PR01397">
    <property type="entry name" value="DHBDHDRGNASE"/>
</dbReference>
<accession>H9MAZ7</accession>
<dbReference type="InterPro" id="IPR002347">
    <property type="entry name" value="SDR_fam"/>
</dbReference>
<dbReference type="Pfam" id="PF13561">
    <property type="entry name" value="adh_short_C2"/>
    <property type="match status" value="1"/>
</dbReference>
<sequence length="127" mass="13769">SKTAMVGLVRSASVELRGFGIRVNMISPDGAPTNVLAQAVHMLESEPLSLDLAERKAKEFSPLPDRFLTTLDVAQAALFIATDDSGFISGHNLMVDCGNTVTKPYDNARWYTTHAPLFREAAKTGMD</sequence>
<dbReference type="InterPro" id="IPR003560">
    <property type="entry name" value="DHB_DH"/>
</dbReference>
<keyword evidence="3" id="KW-0520">NAD</keyword>
<evidence type="ECO:0008006" key="6">
    <source>
        <dbReference type="Google" id="ProtNLM"/>
    </source>
</evidence>
<dbReference type="AlphaFoldDB" id="H9MAZ7"/>
<protein>
    <recommendedName>
        <fullName evidence="6">SDR family oxidoreductase</fullName>
    </recommendedName>
</protein>
<proteinExistence type="inferred from homology"/>
<organism evidence="5">
    <name type="scientific">Pinus radiata</name>
    <name type="common">Monterey pine</name>
    <name type="synonym">Pinus insignis</name>
    <dbReference type="NCBI Taxonomy" id="3347"/>
    <lineage>
        <taxon>Eukaryota</taxon>
        <taxon>Viridiplantae</taxon>
        <taxon>Streptophyta</taxon>
        <taxon>Embryophyta</taxon>
        <taxon>Tracheophyta</taxon>
        <taxon>Spermatophyta</taxon>
        <taxon>Pinopsida</taxon>
        <taxon>Pinidae</taxon>
        <taxon>Conifers I</taxon>
        <taxon>Pinales</taxon>
        <taxon>Pinaceae</taxon>
        <taxon>Pinus</taxon>
        <taxon>Pinus subgen. Pinus</taxon>
    </lineage>
</organism>
<dbReference type="InterPro" id="IPR036291">
    <property type="entry name" value="NAD(P)-bd_dom_sf"/>
</dbReference>
<name>H9MAZ7_PINRA</name>
<comment type="similarity">
    <text evidence="1">Belongs to the short-chain dehydrogenases/reductases (SDR) family.</text>
</comment>
<dbReference type="GO" id="GO:0006629">
    <property type="term" value="P:lipid metabolic process"/>
    <property type="evidence" value="ECO:0007669"/>
    <property type="project" value="UniProtKB-KW"/>
</dbReference>
<keyword evidence="4" id="KW-0443">Lipid metabolism</keyword>
<gene>
    <name evidence="5" type="ORF">2_5911_01</name>
</gene>
<dbReference type="GO" id="GO:0008667">
    <property type="term" value="F:2,3-dihydro-2,3-dihydroxybenzoate dehydrogenase activity"/>
    <property type="evidence" value="ECO:0007669"/>
    <property type="project" value="InterPro"/>
</dbReference>
<dbReference type="PANTHER" id="PTHR43180:SF28">
    <property type="entry name" value="NAD(P)-BINDING ROSSMANN-FOLD SUPERFAMILY PROTEIN"/>
    <property type="match status" value="1"/>
</dbReference>
<evidence type="ECO:0000256" key="4">
    <source>
        <dbReference type="ARBA" id="ARBA00023098"/>
    </source>
</evidence>
<evidence type="ECO:0000256" key="3">
    <source>
        <dbReference type="ARBA" id="ARBA00023027"/>
    </source>
</evidence>
<evidence type="ECO:0000256" key="2">
    <source>
        <dbReference type="ARBA" id="ARBA00023002"/>
    </source>
</evidence>
<keyword evidence="2" id="KW-0560">Oxidoreductase</keyword>
<evidence type="ECO:0000313" key="5">
    <source>
        <dbReference type="EMBL" id="AEW08293.1"/>
    </source>
</evidence>